<dbReference type="NCBIfam" id="TIGR01200">
    <property type="entry name" value="GLPGLI"/>
    <property type="match status" value="1"/>
</dbReference>
<name>A0A563U5X9_9SPHI</name>
<dbReference type="InterPro" id="IPR005901">
    <property type="entry name" value="GLPGLI"/>
</dbReference>
<sequence length="281" mass="31805">MYTRFNFLVAAIFYLLICALDRENAKAQEGNTGLARYHLSHMRDTTESSIFIQEDFLLVFDQQQSLYTSQTRIDQRTAQAANIQQAMSSDAGYIDMGVMKLTTSEKIYGHDEEKELYTEKRFGRNKYLIKEPFPTVNWKIERQTKNILGYNCQKATGVCKGRLYTAWFTTDVPVNAGPWKLRGLPGLILEAYDAKERIRFNCTKLSLANALPKGVSLKLPESAITANAADYKRMEKASQEGLDMGGNLTEDVQIDKTTLNGATVNPARKKDVVNYPLELDK</sequence>
<accession>A0A563U5X9</accession>
<comment type="caution">
    <text evidence="1">The sequence shown here is derived from an EMBL/GenBank/DDBJ whole genome shotgun (WGS) entry which is preliminary data.</text>
</comment>
<reference evidence="1 2" key="1">
    <citation type="submission" date="2019-07" db="EMBL/GenBank/DDBJ databases">
        <authorList>
            <person name="Kim J."/>
        </authorList>
    </citation>
    <scope>NUCLEOTIDE SEQUENCE [LARGE SCALE GENOMIC DNA]</scope>
    <source>
        <strain evidence="1 2">MJ1a</strain>
    </source>
</reference>
<keyword evidence="2" id="KW-1185">Reference proteome</keyword>
<gene>
    <name evidence="1" type="ORF">FPZ42_06855</name>
</gene>
<dbReference type="Pfam" id="PF09697">
    <property type="entry name" value="Porph_ging"/>
    <property type="match status" value="1"/>
</dbReference>
<dbReference type="OrthoDB" id="1440774at2"/>
<organism evidence="1 2">
    <name type="scientific">Mucilaginibacter achroorhodeus</name>
    <dbReference type="NCBI Taxonomy" id="2599294"/>
    <lineage>
        <taxon>Bacteria</taxon>
        <taxon>Pseudomonadati</taxon>
        <taxon>Bacteroidota</taxon>
        <taxon>Sphingobacteriia</taxon>
        <taxon>Sphingobacteriales</taxon>
        <taxon>Sphingobacteriaceae</taxon>
        <taxon>Mucilaginibacter</taxon>
    </lineage>
</organism>
<dbReference type="EMBL" id="VOEI01000002">
    <property type="protein sequence ID" value="TWR26751.1"/>
    <property type="molecule type" value="Genomic_DNA"/>
</dbReference>
<dbReference type="Proteomes" id="UP000318010">
    <property type="component" value="Unassembled WGS sequence"/>
</dbReference>
<protein>
    <submittedName>
        <fullName evidence="1">GLPGLI family protein</fullName>
    </submittedName>
</protein>
<dbReference type="RefSeq" id="WP_146269756.1">
    <property type="nucleotide sequence ID" value="NZ_VOEI01000002.1"/>
</dbReference>
<evidence type="ECO:0000313" key="1">
    <source>
        <dbReference type="EMBL" id="TWR26751.1"/>
    </source>
</evidence>
<dbReference type="AlphaFoldDB" id="A0A563U5X9"/>
<proteinExistence type="predicted"/>
<evidence type="ECO:0000313" key="2">
    <source>
        <dbReference type="Proteomes" id="UP000318010"/>
    </source>
</evidence>